<dbReference type="RefSeq" id="WP_197957849.1">
    <property type="nucleotide sequence ID" value="NZ_JACCHP010000001.1"/>
</dbReference>
<protein>
    <recommendedName>
        <fullName evidence="3">Metallohydrolase</fullName>
    </recommendedName>
</protein>
<dbReference type="SUPFAM" id="SSF56281">
    <property type="entry name" value="Metallo-hydrolase/oxidoreductase"/>
    <property type="match status" value="2"/>
</dbReference>
<dbReference type="EMBL" id="JACCHP010000001">
    <property type="protein sequence ID" value="MBH5396426.1"/>
    <property type="molecule type" value="Genomic_DNA"/>
</dbReference>
<dbReference type="InterPro" id="IPR036866">
    <property type="entry name" value="RibonucZ/Hydroxyglut_hydro"/>
</dbReference>
<reference evidence="1 2" key="1">
    <citation type="submission" date="2020-07" db="EMBL/GenBank/DDBJ databases">
        <title>Bradyrhizobium diversity isolated from nodules of indigenous legumes of Western Australia.</title>
        <authorList>
            <person name="Klepa M.S."/>
        </authorList>
    </citation>
    <scope>NUCLEOTIDE SEQUENCE [LARGE SCALE GENOMIC DNA]</scope>
    <source>
        <strain evidence="1 2">CNPSo 4010</strain>
    </source>
</reference>
<sequence>MFADVKGPSFIFWPVGCGDSTTIVISESEVLQIDLNDKVMAEDDDNEHIPLVDELVAKLPERDGKPYLSCFVLTHPDQDHCRGFADLLKRVVIGELWHSPHIFREYEDEKVLCEDAEVFRKEAHRRAAKTIKVGGDPGAGNRVRVIGYSSLFEPGEKYHDLPKQFYTRPGSSITLLDGADVSDRFHAFIHGPFKEGEADARNETSVTMRLIIGSQDHPMYGLFLGDVSYPTLMQTFQQTHDHNNDPMLNWNVLLAPHHCSKKVMYEDDVLQQDAMDELQTAQLDIGYIVASSPEFPASNSSGDNPPHVKARNRYEEIVNTAFLCTGEYSTPENLRPIIFTVNENGVFLDDDEYEVSDSARETLALAAAVAAARGRAAPPSAKVGFGRE</sequence>
<keyword evidence="2" id="KW-1185">Reference proteome</keyword>
<accession>A0ABS0PGX0</accession>
<proteinExistence type="predicted"/>
<evidence type="ECO:0000313" key="1">
    <source>
        <dbReference type="EMBL" id="MBH5396426.1"/>
    </source>
</evidence>
<gene>
    <name evidence="1" type="ORF">HZZ13_01165</name>
</gene>
<organism evidence="1 2">
    <name type="scientific">Bradyrhizobium agreste</name>
    <dbReference type="NCBI Taxonomy" id="2751811"/>
    <lineage>
        <taxon>Bacteria</taxon>
        <taxon>Pseudomonadati</taxon>
        <taxon>Pseudomonadota</taxon>
        <taxon>Alphaproteobacteria</taxon>
        <taxon>Hyphomicrobiales</taxon>
        <taxon>Nitrobacteraceae</taxon>
        <taxon>Bradyrhizobium</taxon>
    </lineage>
</organism>
<dbReference type="Gene3D" id="3.60.15.10">
    <property type="entry name" value="Ribonuclease Z/Hydroxyacylglutathione hydrolase-like"/>
    <property type="match status" value="1"/>
</dbReference>
<name>A0ABS0PGX0_9BRAD</name>
<comment type="caution">
    <text evidence="1">The sequence shown here is derived from an EMBL/GenBank/DDBJ whole genome shotgun (WGS) entry which is preliminary data.</text>
</comment>
<dbReference type="Proteomes" id="UP000807370">
    <property type="component" value="Unassembled WGS sequence"/>
</dbReference>
<evidence type="ECO:0008006" key="3">
    <source>
        <dbReference type="Google" id="ProtNLM"/>
    </source>
</evidence>
<evidence type="ECO:0000313" key="2">
    <source>
        <dbReference type="Proteomes" id="UP000807370"/>
    </source>
</evidence>